<dbReference type="SMART" id="SM01187">
    <property type="entry name" value="Elicitin"/>
    <property type="match status" value="1"/>
</dbReference>
<dbReference type="EnsemblProtists" id="Phyra73248">
    <property type="protein sequence ID" value="Phyra73248"/>
    <property type="gene ID" value="Phyra73248"/>
</dbReference>
<dbReference type="HOGENOM" id="CLU_1135403_0_0_1"/>
<dbReference type="EMBL" id="DQ229203">
    <property type="protein sequence ID" value="ABB55958.1"/>
    <property type="molecule type" value="Genomic_DNA"/>
</dbReference>
<reference evidence="8" key="2">
    <citation type="journal article" date="2006" name="Mol. Biol. Evol.">
        <title>Ancient origin of elicitin gene clusters in Phytophthora genomes.</title>
        <authorList>
            <person name="Jiang R.H."/>
            <person name="Tyler B.M."/>
            <person name="Whisson S.C."/>
            <person name="Hardham A.R."/>
            <person name="Govers F."/>
        </authorList>
    </citation>
    <scope>NUCLEOTIDE SEQUENCE</scope>
    <source>
        <strain evidence="8">UCD-Pr4</strain>
    </source>
</reference>
<dbReference type="AlphaFoldDB" id="Q2N0C2"/>
<sequence>MKIFASSLLAAAMAAALVRADTCDTASVTALLTSDDVTTCASDSGYSPSSLATPTDAEMEIMCTSTSCQSVLSDLTKMFVKECTVGTFALYADLITPVTTFCSSLSSSTSSSSSAGTNSSASTAASTTSEAASATSEAASAGSVAIASSASLDSAQEVTVAPIATNTTSSASSDDDVTVGDSESGSDLAIETLTPTTSSESASATTDSTSSASSAADDTSSGSSAGVAVSPSAALLGSALVATAALFL</sequence>
<accession>Q2N0C2</accession>
<dbReference type="InParanoid" id="Q2N0C2"/>
<proteinExistence type="inferred from homology"/>
<reference evidence="10" key="3">
    <citation type="journal article" date="2006" name="Science">
        <title>Phytophthora genome sequences uncover evolutionary origins and mechanisms of pathogenesis.</title>
        <authorList>
            <person name="Tyler B.M."/>
            <person name="Tripathy S."/>
            <person name="Zhang X."/>
            <person name="Dehal P."/>
            <person name="Jiang R.H."/>
            <person name="Aerts A."/>
            <person name="Arredondo F.D."/>
            <person name="Baxter L."/>
            <person name="Bensasson D."/>
            <person name="Beynon J.L."/>
            <person name="Chapman J."/>
            <person name="Damasceno C.M."/>
            <person name="Dorrance A.E."/>
            <person name="Dou D."/>
            <person name="Dickerman A.W."/>
            <person name="Dubchak I.L."/>
            <person name="Garbelotto M."/>
            <person name="Gijzen M."/>
            <person name="Gordon S.G."/>
            <person name="Govers F."/>
            <person name="Grunwald N.J."/>
            <person name="Huang W."/>
            <person name="Ivors K.L."/>
            <person name="Jones R.W."/>
            <person name="Kamoun S."/>
            <person name="Krampis K."/>
            <person name="Lamour K.H."/>
            <person name="Lee M.K."/>
            <person name="McDonald W.H."/>
            <person name="Medina M."/>
            <person name="Meijer H.J."/>
            <person name="Nordberg E.K."/>
            <person name="Maclean D.J."/>
            <person name="Ospina-Giraldo M.D."/>
            <person name="Morris P.F."/>
            <person name="Phuntumart V."/>
            <person name="Putnam N.H."/>
            <person name="Rash S."/>
            <person name="Rose J.K."/>
            <person name="Sakihama Y."/>
            <person name="Salamov A.A."/>
            <person name="Savidor A."/>
            <person name="Scheuring C.F."/>
            <person name="Smith B.M."/>
            <person name="Sobral B.W."/>
            <person name="Terry A."/>
            <person name="Torto-Alalibo T.A."/>
            <person name="Win J."/>
            <person name="Xu Z."/>
            <person name="Zhang H."/>
            <person name="Grigoriev I.V."/>
            <person name="Rokhsar D.S."/>
            <person name="Boore J.L."/>
        </authorList>
    </citation>
    <scope>NUCLEOTIDE SEQUENCE [LARGE SCALE GENOMIC DNA]</scope>
    <source>
        <strain evidence="10">Pr102</strain>
    </source>
</reference>
<keyword evidence="7" id="KW-0732">Signal</keyword>
<keyword evidence="5" id="KW-1015">Disulfide bond</keyword>
<dbReference type="Proteomes" id="UP000005238">
    <property type="component" value="Unassembled WGS sequence"/>
</dbReference>
<dbReference type="RefSeq" id="XP_067741573.1">
    <property type="nucleotide sequence ID" value="XM_067895347.1"/>
</dbReference>
<dbReference type="EMBL" id="DS566000">
    <property type="status" value="NOT_ANNOTATED_CDS"/>
    <property type="molecule type" value="Genomic_DNA"/>
</dbReference>
<dbReference type="GO" id="GO:0052040">
    <property type="term" value="P:symbiont-mediated perturbation of host programmed cell death"/>
    <property type="evidence" value="ECO:0007669"/>
    <property type="project" value="UniProtKB-KW"/>
</dbReference>
<evidence type="ECO:0000256" key="3">
    <source>
        <dbReference type="ARBA" id="ARBA00022525"/>
    </source>
</evidence>
<comment type="similarity">
    <text evidence="2">Belongs to the elicitin family.</text>
</comment>
<evidence type="ECO:0000256" key="1">
    <source>
        <dbReference type="ARBA" id="ARBA00004613"/>
    </source>
</evidence>
<protein>
    <submittedName>
        <fullName evidence="8 9">Elicitin-like protein RAL1B</fullName>
    </submittedName>
</protein>
<dbReference type="STRING" id="164328.Q2N0C2"/>
<name>Q2N0C2_PHYRM</name>
<dbReference type="InterPro" id="IPR036470">
    <property type="entry name" value="Elicitin_sf"/>
</dbReference>
<evidence type="ECO:0000313" key="9">
    <source>
        <dbReference type="EnsemblProtists" id="Phyra73248"/>
    </source>
</evidence>
<feature type="region of interest" description="Disordered" evidence="6">
    <location>
        <begin position="166"/>
        <end position="227"/>
    </location>
</feature>
<keyword evidence="3" id="KW-0964">Secreted</keyword>
<dbReference type="OMA" id="CTINTFA"/>
<dbReference type="OrthoDB" id="129589at2759"/>
<keyword evidence="10" id="KW-1185">Reference proteome</keyword>
<dbReference type="GeneID" id="94231117"/>
<evidence type="ECO:0000256" key="4">
    <source>
        <dbReference type="ARBA" id="ARBA00022978"/>
    </source>
</evidence>
<dbReference type="Pfam" id="PF00964">
    <property type="entry name" value="Elicitin"/>
    <property type="match status" value="1"/>
</dbReference>
<evidence type="ECO:0000313" key="8">
    <source>
        <dbReference type="EMBL" id="ABB55958.1"/>
    </source>
</evidence>
<feature type="chain" id="PRO_5010842985" evidence="7">
    <location>
        <begin position="21"/>
        <end position="248"/>
    </location>
</feature>
<evidence type="ECO:0000256" key="6">
    <source>
        <dbReference type="SAM" id="MobiDB-lite"/>
    </source>
</evidence>
<evidence type="ECO:0000256" key="7">
    <source>
        <dbReference type="SAM" id="SignalP"/>
    </source>
</evidence>
<organism evidence="8">
    <name type="scientific">Phytophthora ramorum</name>
    <name type="common">Sudden oak death agent</name>
    <dbReference type="NCBI Taxonomy" id="164328"/>
    <lineage>
        <taxon>Eukaryota</taxon>
        <taxon>Sar</taxon>
        <taxon>Stramenopiles</taxon>
        <taxon>Oomycota</taxon>
        <taxon>Peronosporomycetes</taxon>
        <taxon>Peronosporales</taxon>
        <taxon>Peronosporaceae</taxon>
        <taxon>Phytophthora</taxon>
    </lineage>
</organism>
<dbReference type="InterPro" id="IPR002200">
    <property type="entry name" value="Elicitin"/>
</dbReference>
<keyword evidence="4" id="KW-0928">Hypersensitive response elicitation</keyword>
<dbReference type="VEuPathDB" id="FungiDB:KRP22_7042"/>
<reference evidence="9" key="4">
    <citation type="submission" date="2015-06" db="UniProtKB">
        <authorList>
            <consortium name="EnsemblProtists"/>
        </authorList>
    </citation>
    <scope>IDENTIFICATION</scope>
    <source>
        <strain evidence="9">Pr102</strain>
    </source>
</reference>
<evidence type="ECO:0000256" key="2">
    <source>
        <dbReference type="ARBA" id="ARBA00009544"/>
    </source>
</evidence>
<dbReference type="eggNOG" id="ENOG502SS0M">
    <property type="taxonomic scope" value="Eukaryota"/>
</dbReference>
<dbReference type="Gene3D" id="1.10.239.10">
    <property type="entry name" value="Elicitin domain"/>
    <property type="match status" value="1"/>
</dbReference>
<reference evidence="8" key="1">
    <citation type="submission" date="2005-09" db="EMBL/GenBank/DDBJ databases">
        <authorList>
            <person name="Jiang R.H.Y."/>
            <person name="Tyler B.M."/>
            <person name="Whisson S.C."/>
            <person name="Hardham A.R."/>
            <person name="Govers F."/>
        </authorList>
    </citation>
    <scope>NUCLEOTIDE SEQUENCE</scope>
    <source>
        <strain evidence="8">UCD-Pr4</strain>
    </source>
</reference>
<dbReference type="GO" id="GO:0005576">
    <property type="term" value="C:extracellular region"/>
    <property type="evidence" value="ECO:0007669"/>
    <property type="project" value="UniProtKB-SubCell"/>
</dbReference>
<dbReference type="SUPFAM" id="SSF48647">
    <property type="entry name" value="Fungal elicitin"/>
    <property type="match status" value="1"/>
</dbReference>
<comment type="subcellular location">
    <subcellularLocation>
        <location evidence="1">Secreted</location>
    </subcellularLocation>
</comment>
<feature type="signal peptide" evidence="7">
    <location>
        <begin position="1"/>
        <end position="20"/>
    </location>
</feature>
<evidence type="ECO:0000256" key="5">
    <source>
        <dbReference type="ARBA" id="ARBA00023157"/>
    </source>
</evidence>
<evidence type="ECO:0000313" key="10">
    <source>
        <dbReference type="Proteomes" id="UP000005238"/>
    </source>
</evidence>
<feature type="compositionally biased region" description="Low complexity" evidence="6">
    <location>
        <begin position="179"/>
        <end position="227"/>
    </location>
</feature>
<dbReference type="VEuPathDB" id="FungiDB:KRP23_9752"/>